<protein>
    <submittedName>
        <fullName evidence="1">16383_t:CDS:1</fullName>
    </submittedName>
</protein>
<reference evidence="1" key="1">
    <citation type="submission" date="2021-06" db="EMBL/GenBank/DDBJ databases">
        <authorList>
            <person name="Kallberg Y."/>
            <person name="Tangrot J."/>
            <person name="Rosling A."/>
        </authorList>
    </citation>
    <scope>NUCLEOTIDE SEQUENCE</scope>
    <source>
        <strain evidence="1">28 12/20/2015</strain>
    </source>
</reference>
<proteinExistence type="predicted"/>
<gene>
    <name evidence="1" type="ORF">SPELUC_LOCUS9939</name>
</gene>
<dbReference type="Proteomes" id="UP000789366">
    <property type="component" value="Unassembled WGS sequence"/>
</dbReference>
<accession>A0ACA9NXR2</accession>
<evidence type="ECO:0000313" key="1">
    <source>
        <dbReference type="EMBL" id="CAG8676681.1"/>
    </source>
</evidence>
<evidence type="ECO:0000313" key="2">
    <source>
        <dbReference type="Proteomes" id="UP000789366"/>
    </source>
</evidence>
<sequence length="40" mass="4552">SSELDDSQKNQVGEGQLNNEEWDGEEYVSSEDDLSNFLED</sequence>
<feature type="non-terminal residue" evidence="1">
    <location>
        <position position="1"/>
    </location>
</feature>
<comment type="caution">
    <text evidence="1">The sequence shown here is derived from an EMBL/GenBank/DDBJ whole genome shotgun (WGS) entry which is preliminary data.</text>
</comment>
<organism evidence="1 2">
    <name type="scientific">Cetraspora pellucida</name>
    <dbReference type="NCBI Taxonomy" id="1433469"/>
    <lineage>
        <taxon>Eukaryota</taxon>
        <taxon>Fungi</taxon>
        <taxon>Fungi incertae sedis</taxon>
        <taxon>Mucoromycota</taxon>
        <taxon>Glomeromycotina</taxon>
        <taxon>Glomeromycetes</taxon>
        <taxon>Diversisporales</taxon>
        <taxon>Gigasporaceae</taxon>
        <taxon>Cetraspora</taxon>
    </lineage>
</organism>
<name>A0ACA9NXR2_9GLOM</name>
<dbReference type="EMBL" id="CAJVPW010017447">
    <property type="protein sequence ID" value="CAG8676681.1"/>
    <property type="molecule type" value="Genomic_DNA"/>
</dbReference>
<keyword evidence="2" id="KW-1185">Reference proteome</keyword>